<comment type="caution">
    <text evidence="3">The sequence shown here is derived from an EMBL/GenBank/DDBJ whole genome shotgun (WGS) entry which is preliminary data.</text>
</comment>
<name>F0F5E1_9BACT</name>
<proteinExistence type="predicted"/>
<feature type="domain" description="Phosphatidic acid phosphatase type 2/haloperoxidase" evidence="2">
    <location>
        <begin position="63"/>
        <end position="178"/>
    </location>
</feature>
<keyword evidence="1" id="KW-1133">Transmembrane helix</keyword>
<dbReference type="AlphaFoldDB" id="F0F5E1"/>
<dbReference type="Proteomes" id="UP000005697">
    <property type="component" value="Unassembled WGS sequence"/>
</dbReference>
<dbReference type="EMBL" id="AEWX01000013">
    <property type="protein sequence ID" value="EGC20560.1"/>
    <property type="molecule type" value="Genomic_DNA"/>
</dbReference>
<feature type="transmembrane region" description="Helical" evidence="1">
    <location>
        <begin position="202"/>
        <end position="225"/>
    </location>
</feature>
<dbReference type="SMART" id="SM00014">
    <property type="entry name" value="acidPPc"/>
    <property type="match status" value="1"/>
</dbReference>
<reference evidence="3 4" key="1">
    <citation type="submission" date="2011-01" db="EMBL/GenBank/DDBJ databases">
        <authorList>
            <person name="Muzny D."/>
            <person name="Qin X."/>
            <person name="Deng J."/>
            <person name="Jiang H."/>
            <person name="Liu Y."/>
            <person name="Qu J."/>
            <person name="Song X.-Z."/>
            <person name="Zhang L."/>
            <person name="Thornton R."/>
            <person name="Coyle M."/>
            <person name="Francisco L."/>
            <person name="Jackson L."/>
            <person name="Javaid M."/>
            <person name="Korchina V."/>
            <person name="Kovar C."/>
            <person name="Mata R."/>
            <person name="Mathew T."/>
            <person name="Ngo R."/>
            <person name="Nguyen L."/>
            <person name="Nguyen N."/>
            <person name="Okwuonu G."/>
            <person name="Ongeri F."/>
            <person name="Pham C."/>
            <person name="Simmons D."/>
            <person name="Wilczek-Boney K."/>
            <person name="Hale W."/>
            <person name="Jakkamsetti A."/>
            <person name="Pham P."/>
            <person name="Ruth R."/>
            <person name="San Lucas F."/>
            <person name="Warren J."/>
            <person name="Zhang J."/>
            <person name="Zhao Z."/>
            <person name="Zhou C."/>
            <person name="Zhu D."/>
            <person name="Lee S."/>
            <person name="Bess C."/>
            <person name="Blankenburg K."/>
            <person name="Forbes L."/>
            <person name="Fu Q."/>
            <person name="Gubbala S."/>
            <person name="Hirani K."/>
            <person name="Jayaseelan J.C."/>
            <person name="Lara F."/>
            <person name="Munidasa M."/>
            <person name="Palculict T."/>
            <person name="Patil S."/>
            <person name="Pu L.-L."/>
            <person name="Saada N."/>
            <person name="Tang L."/>
            <person name="Weissenberger G."/>
            <person name="Zhu Y."/>
            <person name="Hemphill L."/>
            <person name="Shang Y."/>
            <person name="Youmans B."/>
            <person name="Ayvaz T."/>
            <person name="Ross M."/>
            <person name="Santibanez J."/>
            <person name="Aqrawi P."/>
            <person name="Gross S."/>
            <person name="Joshi V."/>
            <person name="Fowler G."/>
            <person name="Nazareth L."/>
            <person name="Reid J."/>
            <person name="Worley K."/>
            <person name="Petrosino J."/>
            <person name="Highlander S."/>
            <person name="Gibbs R."/>
        </authorList>
    </citation>
    <scope>NUCLEOTIDE SEQUENCE [LARGE SCALE GENOMIC DNA]</scope>
    <source>
        <strain evidence="3 4">DSM 16608</strain>
    </source>
</reference>
<dbReference type="eggNOG" id="COG0671">
    <property type="taxonomic scope" value="Bacteria"/>
</dbReference>
<sequence>MDLDALQELDKTVLLAFNGSGNLFMDYFVLTLTSAYTWIAFYVSLLYLVVKNNENWLKIVLVIGAVALGLMIVDGANLAFVKPFVARLRPLEAPGLQGLVVPAEHYRAEGYSFFSSHAANAFVVAVFFALLVRDRFFTAILVAWSTVVSLTRLYLGVHYPSDVLTGMLSGSAVAVFVYGLYRRLYIRCSDKLHYISTKYTRTGYSFADVDAVLCILLLTFIYAAFRAVLSI</sequence>
<dbReference type="InterPro" id="IPR036938">
    <property type="entry name" value="PAP2/HPO_sf"/>
</dbReference>
<feature type="transmembrane region" description="Helical" evidence="1">
    <location>
        <begin position="56"/>
        <end position="80"/>
    </location>
</feature>
<dbReference type="RefSeq" id="WP_007368340.1">
    <property type="nucleotide sequence ID" value="NZ_GL872283.1"/>
</dbReference>
<evidence type="ECO:0000313" key="4">
    <source>
        <dbReference type="Proteomes" id="UP000005697"/>
    </source>
</evidence>
<keyword evidence="1" id="KW-0812">Transmembrane</keyword>
<evidence type="ECO:0000256" key="1">
    <source>
        <dbReference type="SAM" id="Phobius"/>
    </source>
</evidence>
<organism evidence="3 4">
    <name type="scientific">Prevotella multiformis DSM 16608</name>
    <dbReference type="NCBI Taxonomy" id="888743"/>
    <lineage>
        <taxon>Bacteria</taxon>
        <taxon>Pseudomonadati</taxon>
        <taxon>Bacteroidota</taxon>
        <taxon>Bacteroidia</taxon>
        <taxon>Bacteroidales</taxon>
        <taxon>Prevotellaceae</taxon>
        <taxon>Prevotella</taxon>
    </lineage>
</organism>
<accession>F0F5E1</accession>
<keyword evidence="4" id="KW-1185">Reference proteome</keyword>
<protein>
    <submittedName>
        <fullName evidence="3">PAP2 family protein</fullName>
    </submittedName>
</protein>
<dbReference type="STRING" id="888743.HMPREF9141_0807"/>
<feature type="transmembrane region" description="Helical" evidence="1">
    <location>
        <begin position="27"/>
        <end position="49"/>
    </location>
</feature>
<feature type="transmembrane region" description="Helical" evidence="1">
    <location>
        <begin position="111"/>
        <end position="132"/>
    </location>
</feature>
<dbReference type="OrthoDB" id="9789113at2"/>
<gene>
    <name evidence="3" type="ORF">HMPREF9141_0807</name>
</gene>
<dbReference type="InterPro" id="IPR000326">
    <property type="entry name" value="PAP2/HPO"/>
</dbReference>
<keyword evidence="1" id="KW-0472">Membrane</keyword>
<feature type="transmembrane region" description="Helical" evidence="1">
    <location>
        <begin position="163"/>
        <end position="181"/>
    </location>
</feature>
<dbReference type="PANTHER" id="PTHR14969:SF13">
    <property type="entry name" value="AT30094P"/>
    <property type="match status" value="1"/>
</dbReference>
<dbReference type="Gene3D" id="1.20.144.10">
    <property type="entry name" value="Phosphatidic acid phosphatase type 2/haloperoxidase"/>
    <property type="match status" value="1"/>
</dbReference>
<dbReference type="PANTHER" id="PTHR14969">
    <property type="entry name" value="SPHINGOSINE-1-PHOSPHATE PHOSPHOHYDROLASE"/>
    <property type="match status" value="1"/>
</dbReference>
<dbReference type="HOGENOM" id="CLU_072573_10_0_10"/>
<dbReference type="SUPFAM" id="SSF48317">
    <property type="entry name" value="Acid phosphatase/Vanadium-dependent haloperoxidase"/>
    <property type="match status" value="1"/>
</dbReference>
<evidence type="ECO:0000259" key="2">
    <source>
        <dbReference type="SMART" id="SM00014"/>
    </source>
</evidence>
<dbReference type="Pfam" id="PF01569">
    <property type="entry name" value="PAP2"/>
    <property type="match status" value="1"/>
</dbReference>
<feature type="transmembrane region" description="Helical" evidence="1">
    <location>
        <begin position="139"/>
        <end position="157"/>
    </location>
</feature>
<evidence type="ECO:0000313" key="3">
    <source>
        <dbReference type="EMBL" id="EGC20560.1"/>
    </source>
</evidence>